<sequence length="295" mass="36245">MMKMFLNLQCKNQLINLTMFIFKIVLKVINIFLNYYQLIQIKDILVFKQIIQKKNSTKYIQLKLILINYYHFYWMNKQNKILFKQLWMYWIKLFIWKIKDTKTILYLSCFEPKLIDFFLNKMKQAINDVTSLQFIIIKKFMDSTYKLFEVQGENENIDSLEFYCKIFLNFTPEDYMELYDEENELCRYLSDFVSEVFNLVIKNFNLIKYKDVDYGFVLPNLINIFWPYIENSSQRILDNIVNRTKEHLEIQVPQDIQQIVYYIEILDYQNILQIFVWKNYQNRDNLHSKNIIQVL</sequence>
<keyword evidence="1" id="KW-1133">Transmembrane helix</keyword>
<keyword evidence="1" id="KW-0812">Transmembrane</keyword>
<dbReference type="Proteomes" id="UP000692954">
    <property type="component" value="Unassembled WGS sequence"/>
</dbReference>
<keyword evidence="1" id="KW-0472">Membrane</keyword>
<proteinExistence type="predicted"/>
<dbReference type="EMBL" id="CAJJDN010000226">
    <property type="protein sequence ID" value="CAD8129508.1"/>
    <property type="molecule type" value="Genomic_DNA"/>
</dbReference>
<keyword evidence="3" id="KW-1185">Reference proteome</keyword>
<dbReference type="AlphaFoldDB" id="A0A8S1RML4"/>
<evidence type="ECO:0000256" key="1">
    <source>
        <dbReference type="SAM" id="Phobius"/>
    </source>
</evidence>
<gene>
    <name evidence="2" type="ORF">PSON_ATCC_30995.1.T2260022</name>
</gene>
<comment type="caution">
    <text evidence="2">The sequence shown here is derived from an EMBL/GenBank/DDBJ whole genome shotgun (WGS) entry which is preliminary data.</text>
</comment>
<name>A0A8S1RML4_9CILI</name>
<evidence type="ECO:0000313" key="2">
    <source>
        <dbReference type="EMBL" id="CAD8129508.1"/>
    </source>
</evidence>
<accession>A0A8S1RML4</accession>
<feature type="transmembrane region" description="Helical" evidence="1">
    <location>
        <begin position="20"/>
        <end position="38"/>
    </location>
</feature>
<reference evidence="2" key="1">
    <citation type="submission" date="2021-01" db="EMBL/GenBank/DDBJ databases">
        <authorList>
            <consortium name="Genoscope - CEA"/>
            <person name="William W."/>
        </authorList>
    </citation>
    <scope>NUCLEOTIDE SEQUENCE</scope>
</reference>
<organism evidence="2 3">
    <name type="scientific">Paramecium sonneborni</name>
    <dbReference type="NCBI Taxonomy" id="65129"/>
    <lineage>
        <taxon>Eukaryota</taxon>
        <taxon>Sar</taxon>
        <taxon>Alveolata</taxon>
        <taxon>Ciliophora</taxon>
        <taxon>Intramacronucleata</taxon>
        <taxon>Oligohymenophorea</taxon>
        <taxon>Peniculida</taxon>
        <taxon>Parameciidae</taxon>
        <taxon>Paramecium</taxon>
    </lineage>
</organism>
<dbReference type="OrthoDB" id="286438at2759"/>
<evidence type="ECO:0000313" key="3">
    <source>
        <dbReference type="Proteomes" id="UP000692954"/>
    </source>
</evidence>
<protein>
    <submittedName>
        <fullName evidence="2">Uncharacterized protein</fullName>
    </submittedName>
</protein>